<dbReference type="Ensembl" id="ENSPKIT00000002316.1">
    <property type="protein sequence ID" value="ENSPKIP00000021675.1"/>
    <property type="gene ID" value="ENSPKIG00000005986.1"/>
</dbReference>
<dbReference type="InterPro" id="IPR033122">
    <property type="entry name" value="LETM1-like_RBD"/>
</dbReference>
<keyword evidence="6 7" id="KW-0472">Membrane</keyword>
<sequence length="379" mass="43339">MSLSLAGVCRGSALVLLHGIRPAGVKNGICTPVLVFSRLSLTLCNHYSSSKARLGLSRHVASRLRWANEKYEKFLQRRFPRFYVLYHTFMTGFRLLFQNAKEVRIIKTKMISNNVKFQNLSYREMETLRQFRRDMIKAIPLVLISVPPFANYLVFVLMYFFPRQLLIRHFWTPRQQVEFQRIYHSRRAENHVAILTGLTKTVPAVGDSRLQSRLLDLCNKVQSGAQPSVPEIQAVKGLFSGPPLGMKRLDADHMRLLCPLFFLTPWLPAFAVSHRLRGQALELLQLDRALHRLGVHELSESELRQVRPPAGSSVKHMLSRVGFAKPHSVHVITLQACYLRGVDSSRLSVAECQDWLIQWLKLSNQLKGNFSLSAKASLE</sequence>
<keyword evidence="2 7" id="KW-0812">Transmembrane</keyword>
<evidence type="ECO:0000313" key="10">
    <source>
        <dbReference type="Proteomes" id="UP000261540"/>
    </source>
</evidence>
<dbReference type="AlphaFoldDB" id="A0A3B3RV01"/>
<evidence type="ECO:0000256" key="1">
    <source>
        <dbReference type="ARBA" id="ARBA00004434"/>
    </source>
</evidence>
<reference evidence="9" key="2">
    <citation type="submission" date="2025-09" db="UniProtKB">
        <authorList>
            <consortium name="Ensembl"/>
        </authorList>
    </citation>
    <scope>IDENTIFICATION</scope>
</reference>
<dbReference type="GeneTree" id="ENSGT00950000183167"/>
<name>A0A3B3RV01_9TELE</name>
<proteinExistence type="predicted"/>
<feature type="transmembrane region" description="Helical" evidence="7">
    <location>
        <begin position="138"/>
        <end position="161"/>
    </location>
</feature>
<evidence type="ECO:0000259" key="8">
    <source>
        <dbReference type="Pfam" id="PF07766"/>
    </source>
</evidence>
<dbReference type="GO" id="GO:0005743">
    <property type="term" value="C:mitochondrial inner membrane"/>
    <property type="evidence" value="ECO:0007669"/>
    <property type="project" value="UniProtKB-SubCell"/>
</dbReference>
<keyword evidence="4 7" id="KW-1133">Transmembrane helix</keyword>
<dbReference type="Pfam" id="PF07766">
    <property type="entry name" value="LETM1_RBD"/>
    <property type="match status" value="1"/>
</dbReference>
<reference evidence="9" key="1">
    <citation type="submission" date="2025-08" db="UniProtKB">
        <authorList>
            <consortium name="Ensembl"/>
        </authorList>
    </citation>
    <scope>IDENTIFICATION</scope>
</reference>
<dbReference type="GO" id="GO:0043022">
    <property type="term" value="F:ribosome binding"/>
    <property type="evidence" value="ECO:0007669"/>
    <property type="project" value="InterPro"/>
</dbReference>
<evidence type="ECO:0000256" key="7">
    <source>
        <dbReference type="SAM" id="Phobius"/>
    </source>
</evidence>
<dbReference type="PANTHER" id="PTHR14009:SF13">
    <property type="entry name" value="LETM1 DOMAIN-CONTAINING PROTEIN 1"/>
    <property type="match status" value="1"/>
</dbReference>
<evidence type="ECO:0000256" key="2">
    <source>
        <dbReference type="ARBA" id="ARBA00022692"/>
    </source>
</evidence>
<comment type="subcellular location">
    <subcellularLocation>
        <location evidence="1">Mitochondrion inner membrane</location>
        <topology evidence="1">Single-pass membrane protein</topology>
    </subcellularLocation>
</comment>
<evidence type="ECO:0000256" key="4">
    <source>
        <dbReference type="ARBA" id="ARBA00022989"/>
    </source>
</evidence>
<dbReference type="Proteomes" id="UP000261540">
    <property type="component" value="Unplaced"/>
</dbReference>
<evidence type="ECO:0000256" key="5">
    <source>
        <dbReference type="ARBA" id="ARBA00023128"/>
    </source>
</evidence>
<keyword evidence="5" id="KW-0496">Mitochondrion</keyword>
<dbReference type="PANTHER" id="PTHR14009">
    <property type="entry name" value="LEUCINE ZIPPER-EF-HAND CONTAINING TRANSMEMBRANE PROTEIN"/>
    <property type="match status" value="1"/>
</dbReference>
<organism evidence="9 10">
    <name type="scientific">Paramormyrops kingsleyae</name>
    <dbReference type="NCBI Taxonomy" id="1676925"/>
    <lineage>
        <taxon>Eukaryota</taxon>
        <taxon>Metazoa</taxon>
        <taxon>Chordata</taxon>
        <taxon>Craniata</taxon>
        <taxon>Vertebrata</taxon>
        <taxon>Euteleostomi</taxon>
        <taxon>Actinopterygii</taxon>
        <taxon>Neopterygii</taxon>
        <taxon>Teleostei</taxon>
        <taxon>Osteoglossocephala</taxon>
        <taxon>Osteoglossomorpha</taxon>
        <taxon>Osteoglossiformes</taxon>
        <taxon>Mormyridae</taxon>
        <taxon>Paramormyrops</taxon>
    </lineage>
</organism>
<feature type="domain" description="Letm1 RBD" evidence="8">
    <location>
        <begin position="120"/>
        <end position="305"/>
    </location>
</feature>
<protein>
    <submittedName>
        <fullName evidence="9">LETM1 domain containing 1</fullName>
    </submittedName>
</protein>
<keyword evidence="10" id="KW-1185">Reference proteome</keyword>
<keyword evidence="3" id="KW-0999">Mitochondrion inner membrane</keyword>
<dbReference type="InterPro" id="IPR044202">
    <property type="entry name" value="LETM1/MDM38-like"/>
</dbReference>
<dbReference type="GO" id="GO:0030003">
    <property type="term" value="P:intracellular monoatomic cation homeostasis"/>
    <property type="evidence" value="ECO:0007669"/>
    <property type="project" value="TreeGrafter"/>
</dbReference>
<accession>A0A3B3RV01</accession>
<evidence type="ECO:0000256" key="3">
    <source>
        <dbReference type="ARBA" id="ARBA00022792"/>
    </source>
</evidence>
<evidence type="ECO:0000256" key="6">
    <source>
        <dbReference type="ARBA" id="ARBA00023136"/>
    </source>
</evidence>
<dbReference type="STRING" id="1676925.ENSPKIP00000021675"/>
<evidence type="ECO:0000313" key="9">
    <source>
        <dbReference type="Ensembl" id="ENSPKIP00000021675.1"/>
    </source>
</evidence>